<keyword evidence="2" id="KW-0503">Monooxygenase</keyword>
<organism evidence="4 5">
    <name type="scientific">Tectimicrobiota bacterium</name>
    <dbReference type="NCBI Taxonomy" id="2528274"/>
    <lineage>
        <taxon>Bacteria</taxon>
        <taxon>Pseudomonadati</taxon>
        <taxon>Nitrospinota/Tectimicrobiota group</taxon>
        <taxon>Candidatus Tectimicrobiota</taxon>
    </lineage>
</organism>
<keyword evidence="1" id="KW-0560">Oxidoreductase</keyword>
<reference evidence="4" key="1">
    <citation type="submission" date="2019-03" db="EMBL/GenBank/DDBJ databases">
        <title>Lake Tanganyika Metagenome-Assembled Genomes (MAGs).</title>
        <authorList>
            <person name="Tran P."/>
        </authorList>
    </citation>
    <scope>NUCLEOTIDE SEQUENCE</scope>
    <source>
        <strain evidence="4">K_DeepCast_65m_m2_066</strain>
    </source>
</reference>
<evidence type="ECO:0000256" key="2">
    <source>
        <dbReference type="ARBA" id="ARBA00023033"/>
    </source>
</evidence>
<dbReference type="AlphaFoldDB" id="A0A937W4V6"/>
<dbReference type="Pfam" id="PF00296">
    <property type="entry name" value="Bac_luciferase"/>
    <property type="match status" value="1"/>
</dbReference>
<gene>
    <name evidence="4" type="ORF">FJZ47_24950</name>
</gene>
<evidence type="ECO:0000256" key="1">
    <source>
        <dbReference type="ARBA" id="ARBA00023002"/>
    </source>
</evidence>
<accession>A0A937W4V6</accession>
<comment type="caution">
    <text evidence="4">The sequence shown here is derived from an EMBL/GenBank/DDBJ whole genome shotgun (WGS) entry which is preliminary data.</text>
</comment>
<dbReference type="EMBL" id="VGLS01001156">
    <property type="protein sequence ID" value="MBM3227028.1"/>
    <property type="molecule type" value="Genomic_DNA"/>
</dbReference>
<dbReference type="Gene3D" id="3.20.20.30">
    <property type="entry name" value="Luciferase-like domain"/>
    <property type="match status" value="1"/>
</dbReference>
<dbReference type="GO" id="GO:0016705">
    <property type="term" value="F:oxidoreductase activity, acting on paired donors, with incorporation or reduction of molecular oxygen"/>
    <property type="evidence" value="ECO:0007669"/>
    <property type="project" value="InterPro"/>
</dbReference>
<evidence type="ECO:0000259" key="3">
    <source>
        <dbReference type="Pfam" id="PF00296"/>
    </source>
</evidence>
<evidence type="ECO:0000313" key="4">
    <source>
        <dbReference type="EMBL" id="MBM3227028.1"/>
    </source>
</evidence>
<feature type="domain" description="Luciferase-like" evidence="3">
    <location>
        <begin position="1"/>
        <end position="274"/>
    </location>
</feature>
<name>A0A937W4V6_UNCTE</name>
<dbReference type="PANTHER" id="PTHR30137:SF8">
    <property type="entry name" value="BLR5498 PROTEIN"/>
    <property type="match status" value="1"/>
</dbReference>
<dbReference type="PANTHER" id="PTHR30137">
    <property type="entry name" value="LUCIFERASE-LIKE MONOOXYGENASE"/>
    <property type="match status" value="1"/>
</dbReference>
<feature type="non-terminal residue" evidence="4">
    <location>
        <position position="1"/>
    </location>
</feature>
<proteinExistence type="predicted"/>
<dbReference type="InterPro" id="IPR050766">
    <property type="entry name" value="Bact_Lucif_Oxidored"/>
</dbReference>
<dbReference type="SUPFAM" id="SSF51679">
    <property type="entry name" value="Bacterial luciferase-like"/>
    <property type="match status" value="1"/>
</dbReference>
<evidence type="ECO:0000313" key="5">
    <source>
        <dbReference type="Proteomes" id="UP000712673"/>
    </source>
</evidence>
<dbReference type="InterPro" id="IPR011251">
    <property type="entry name" value="Luciferase-like_dom"/>
</dbReference>
<protein>
    <submittedName>
        <fullName evidence="4">LLM class flavin-dependent oxidoreductase</fullName>
    </submittedName>
</protein>
<sequence>LGFDWVSVSEHHYSARILSPSPIVMASHLAAHARQITLAVLGPIVPLSNPVRVAEELAMLDNLTQGRLVVGLLRGTTNEYLVYGVKPEEARARTTEGMELILKAWTEPYPFGWEGCHYQYRTVSAWPRPLQQPFPPTYALGTSRESCEFAARHHLGLGVSFGPFEVMRTVTHYYREQCALHGWEPTAEQLIYRGNILIAESDQAAQEALAIRQQHAEPPFPMRRGVRDALNKLDARNVAGVPREALREGPLPTNFLGSPATIVQQLKRCREEVGAGVVDLAFQGSPTDDAQSVMRAVELFGKEVLPRIREF</sequence>
<dbReference type="Proteomes" id="UP000712673">
    <property type="component" value="Unassembled WGS sequence"/>
</dbReference>
<dbReference type="GO" id="GO:0005829">
    <property type="term" value="C:cytosol"/>
    <property type="evidence" value="ECO:0007669"/>
    <property type="project" value="TreeGrafter"/>
</dbReference>
<dbReference type="InterPro" id="IPR036661">
    <property type="entry name" value="Luciferase-like_sf"/>
</dbReference>
<dbReference type="GO" id="GO:0004497">
    <property type="term" value="F:monooxygenase activity"/>
    <property type="evidence" value="ECO:0007669"/>
    <property type="project" value="UniProtKB-KW"/>
</dbReference>